<dbReference type="Gene3D" id="3.30.559.10">
    <property type="entry name" value="Chloramphenicol acetyltransferase-like domain"/>
    <property type="match status" value="4"/>
</dbReference>
<dbReference type="SUPFAM" id="SSF52777">
    <property type="entry name" value="CoA-dependent acyltransferases"/>
    <property type="match status" value="8"/>
</dbReference>
<dbReference type="Pfam" id="PF00501">
    <property type="entry name" value="AMP-binding"/>
    <property type="match status" value="1"/>
</dbReference>
<evidence type="ECO:0000256" key="4">
    <source>
        <dbReference type="ARBA" id="ARBA00022598"/>
    </source>
</evidence>
<dbReference type="NCBIfam" id="TIGR01733">
    <property type="entry name" value="AA-adenyl-dom"/>
    <property type="match status" value="1"/>
</dbReference>
<feature type="domain" description="Carrier" evidence="6">
    <location>
        <begin position="28"/>
        <end position="102"/>
    </location>
</feature>
<dbReference type="InterPro" id="IPR001242">
    <property type="entry name" value="Condensation_dom"/>
</dbReference>
<sequence length="2798" mass="311479">MADAVQSSVQRPHSMYLNGITNERDDLTPNEMRVIEAISHFTHIHSSHFSPDRTIHELGVDSIGAIQLAANLRQTTGIEFSAADILENPKISEVAMLLDRMRIPTLGPTLFDFQSFERKHKSSICHELNISLEDIQHVLPCTPLQMGIISQFLRSKSTYVNFLTCEMDSTWTVEGLEAAWRTVRESHIMLRTGFVPLEDPLTSFVMVSYSVERSDMPVQILQQTNTSKTEIDLWRQTSANRFFDNLSQPPWAVLIVVNGSQIHMHVAMLHALYDAHSLSIIMNDLSAARNSGNLPQPADVYPMLSHVLASSVLESNKDTINKRMEYWKAIFANASINKFPSLQPLRISSKQTGVQSRTGSKTMRELDVLCRNAGISLQAAGQAAWAQLLSALIGEINVTFGIVLSGRDAVKASGRIAFPCLTTVPIAVQLPKSNRELLDVMMKFNATIRRHQFTPLKDIQRWIGRQNETLFDTLFVFQKLSGSAREGSWKVVDEIASSEYAISLEIEPDGDELGIRATFLSDIIPEEQARILLAQFDALLVNLVTSPDDDGYFKLAGQPDLFSISPAKQPTLPSPVNLLHQFAELQASITPNRIALEFAYEIAENSACSRSWTYKQLNDEGNRVANLLLRYGASSGNRIAICFDKCPEASFAILGIMKAGCAYVALDPGAPPARKSFIVDDSEARLLLTSDSKVESFADLKSTIPIVSLDKDSGKTHQISSRDLGLKIDPQSACYCLYTSGTTGTPKGCEITHENAVQAMRSFSRLFAGRWTESSRWLQFASFHFDVSVLEQYWTWSEALCVVSAPRDLIFEDLARTIRVLGITHIDLTPSLASLLHPDDVPSLCEGVFITGGEQLKQEILDVWGPMKCIHNGYGPTEATIGVTMYARVPENGKPANIGPQFENVGSYVLVPQTDTPVLRGGVGELCVSGKLVGKGYLNRPDLTREKFPTLTTFNERIYRTGDLVRILYDGSFIFLGRADDQVKLRGQRLELSEIDTTIKRGLPDIRDVATFVLRHPNQQREQLVTFFVATDASQQDGRSFVLAQGSAVLIISKIREICLAHLPGYMVPTHFIPISKLPLSANNKTEVKVLKTLFEDMSVEDLQSLCDSPEGGGELSEKENRVIDVLQKFVRISKADVFSSSSIFELGLDSISVIGFTRALKNAGFHTAQASKVMKLATIKALALSLTENEIDSQDKEAVLATQQRIAACDHRHRSKAAKLLKVAPSAIEIIAPCTPLQQGMISSAIDSEDPLYFASFKYQLAESTNQERLRAAWSEALKHLQILRTRFIQTDEGHVQVVLRTTELPWSKFSVTKEQDIANELKGRLEGLSARNRSDILYPFEINVVESPSQTVFAIGIFHGLYDGNSLPLLLSVVQKHYKGDNDIDYGPDYHDVLAHGPLRVTQGAKEFWIQRVVGQSGEISICSRDDENTEIGSVKVQRTVRGLENLSKRCRELNVTHQAVVQACWAVVLRKYCSEAVSMGVVTSGRSIDFENAEKIIGPMFNTITFQMELKDDDTWRSIVERCHEYNVSALPFQHTPLRNVQKWCKMRVDQHLFNNLFVFQKETTESLSASKNQLWTALDDDSISSFSLAFEAELKTDGSIQITLAAQSRVADEASLQNLTSSFERGLHELLSQPEGRIQAMTKYTSSPSIPQSSNEVHTTKSTSINGLQPFHWTKEALFLRQEIAKLAGVEETTVTSDVSIFELGLDSIDAIKLSSRLTKRLINLPVSSIMRKPNIRAMFDAASVTQGIPDQDQVLLLQNYESKLLAHLRRDKDLMRNVVTVLPATPLQEAMVAEMLNSNFTCYHNHDVLKLSPATDMERLKTAWKLVYASSPILRTKFVPVSDIELESSFAQVILRSSTMDLVEIDLPSESDVHASLKEISHTISSTNATGTYFRLTFAKTPLDRFLILSLPHALYDGFSISLLHSDVFNAYKTNAVEARPSIRPILEEIMQMSSTFDTQNFWSHYLSGVKPCLIPALPARHRNEANVHRHEITSELPVEVYRTFCRNQAVTLQALGQSCWSLVLASHVQKLEVTYGVVLSGRDTEESQQALFPTMNTVAFRCYLHGTGSEMLRYIHENMSNVRQFQHFPLRKAQALAGTAGEKLFNTLFLYHIRPKSATADNDPLYESVGGASEVEYSVCVEMEVLEQHLIWRVACSSDTFDDEGTQKLAEELESMATRLVKQPDKEIVSFKGEQVSVGQLPSFTIAQQPSANGARSEMQHESSLQSPFSETELEIRRLFSSMSKAPENSINRQTTLFHIGLDSITAIKLSARLRKQGVKISVSELLQASTLEGIAQVVDRDRVNNASIISDAETPKSTAPQFDTAKLLRDARLDSQGLRDTDIELCVPASSGQVFMLNHWLNSDGELFFPKFPILRSQDVKVENIISAWKEFVRRHPMIRSIFVTTDQESVPYVQLSLKFDEQKASQVSDEVVNGGIALQALDLIRISEAGPGLTHSLASLIVQRLSTGEWQLELKIHHALYDGVSMPLLIRELQALVFCPSEFEAPSFGETWQSFAIEAASARQSDTAREFWTSYLGKAAREDQTGETKVINSGSQRQRFARYTPRFIDNVTALLQLAQAKGLSPPAIFLSIYARIYQSVQEPDADPEAVIVGIYIANRSSTIAGLDFLPTVNLLPLRINTTLPVLDSAKQIQAGLARISDVQNVSTGLWQIYKWTGVKIGTFVNWLRLPEASDGEVNEEEGLGGDLAREADTERDEITEGGSREFVVPLELQGSGGVREAYIPNIDVEVAVREGALDVGVFGPTSLMGREKVDRLLQSLREELEKIMEE</sequence>
<dbReference type="Pfam" id="PF00668">
    <property type="entry name" value="Condensation"/>
    <property type="match status" value="4"/>
</dbReference>
<dbReference type="GO" id="GO:0031177">
    <property type="term" value="F:phosphopantetheine binding"/>
    <property type="evidence" value="ECO:0007669"/>
    <property type="project" value="InterPro"/>
</dbReference>
<dbReference type="GO" id="GO:0010106">
    <property type="term" value="P:cellular response to iron ion starvation"/>
    <property type="evidence" value="ECO:0007669"/>
    <property type="project" value="UniProtKB-ARBA"/>
</dbReference>
<dbReference type="Gene3D" id="3.30.559.30">
    <property type="entry name" value="Nonribosomal peptide synthetase, condensation domain"/>
    <property type="match status" value="4"/>
</dbReference>
<dbReference type="Gene3D" id="3.30.300.30">
    <property type="match status" value="1"/>
</dbReference>
<feature type="domain" description="Carrier" evidence="6">
    <location>
        <begin position="2233"/>
        <end position="2309"/>
    </location>
</feature>
<evidence type="ECO:0000313" key="7">
    <source>
        <dbReference type="EMBL" id="QDS75545.1"/>
    </source>
</evidence>
<dbReference type="PANTHER" id="PTHR45527:SF1">
    <property type="entry name" value="FATTY ACID SYNTHASE"/>
    <property type="match status" value="1"/>
</dbReference>
<evidence type="ECO:0000313" key="8">
    <source>
        <dbReference type="Proteomes" id="UP000316270"/>
    </source>
</evidence>
<keyword evidence="4" id="KW-0436">Ligase</keyword>
<dbReference type="InterPro" id="IPR006162">
    <property type="entry name" value="Ppantetheine_attach_site"/>
</dbReference>
<dbReference type="STRING" id="50376.A0A517LIS5"/>
<protein>
    <submittedName>
        <fullName evidence="7">Nrps</fullName>
    </submittedName>
</protein>
<dbReference type="PANTHER" id="PTHR45527">
    <property type="entry name" value="NONRIBOSOMAL PEPTIDE SYNTHETASE"/>
    <property type="match status" value="1"/>
</dbReference>
<evidence type="ECO:0000256" key="5">
    <source>
        <dbReference type="ARBA" id="ARBA00029454"/>
    </source>
</evidence>
<dbReference type="CDD" id="cd05918">
    <property type="entry name" value="A_NRPS_SidN3_like"/>
    <property type="match status" value="1"/>
</dbReference>
<dbReference type="SMART" id="SM00823">
    <property type="entry name" value="PKS_PP"/>
    <property type="match status" value="4"/>
</dbReference>
<organism evidence="7 8">
    <name type="scientific">Venturia effusa</name>
    <dbReference type="NCBI Taxonomy" id="50376"/>
    <lineage>
        <taxon>Eukaryota</taxon>
        <taxon>Fungi</taxon>
        <taxon>Dikarya</taxon>
        <taxon>Ascomycota</taxon>
        <taxon>Pezizomycotina</taxon>
        <taxon>Dothideomycetes</taxon>
        <taxon>Pleosporomycetidae</taxon>
        <taxon>Venturiales</taxon>
        <taxon>Venturiaceae</taxon>
        <taxon>Venturia</taxon>
    </lineage>
</organism>
<evidence type="ECO:0000256" key="2">
    <source>
        <dbReference type="ARBA" id="ARBA00022450"/>
    </source>
</evidence>
<evidence type="ECO:0000259" key="6">
    <source>
        <dbReference type="PROSITE" id="PS50075"/>
    </source>
</evidence>
<dbReference type="InterPro" id="IPR036736">
    <property type="entry name" value="ACP-like_sf"/>
</dbReference>
<comment type="similarity">
    <text evidence="5">Belongs to the NRP synthetase family.</text>
</comment>
<keyword evidence="2" id="KW-0596">Phosphopantetheine</keyword>
<evidence type="ECO:0000256" key="1">
    <source>
        <dbReference type="ARBA" id="ARBA00004924"/>
    </source>
</evidence>
<accession>A0A517LIS5</accession>
<dbReference type="Proteomes" id="UP000316270">
    <property type="component" value="Chromosome 13"/>
</dbReference>
<dbReference type="InterPro" id="IPR023213">
    <property type="entry name" value="CAT-like_dom_sf"/>
</dbReference>
<dbReference type="GO" id="GO:0043041">
    <property type="term" value="P:amino acid activation for nonribosomal peptide biosynthetic process"/>
    <property type="evidence" value="ECO:0007669"/>
    <property type="project" value="TreeGrafter"/>
</dbReference>
<dbReference type="InterPro" id="IPR010071">
    <property type="entry name" value="AA_adenyl_dom"/>
</dbReference>
<name>A0A517LIS5_9PEZI</name>
<dbReference type="PROSITE" id="PS00012">
    <property type="entry name" value="PHOSPHOPANTETHEINE"/>
    <property type="match status" value="3"/>
</dbReference>
<dbReference type="GO" id="GO:0031169">
    <property type="term" value="P:ferrichrome biosynthetic process"/>
    <property type="evidence" value="ECO:0007669"/>
    <property type="project" value="UniProtKB-ARBA"/>
</dbReference>
<dbReference type="FunFam" id="3.30.300.30:FF:000033">
    <property type="entry name" value="Nonribosomal siderophore peptide synthase SidC"/>
    <property type="match status" value="1"/>
</dbReference>
<dbReference type="InterPro" id="IPR009081">
    <property type="entry name" value="PP-bd_ACP"/>
</dbReference>
<feature type="domain" description="Carrier" evidence="6">
    <location>
        <begin position="1678"/>
        <end position="1751"/>
    </location>
</feature>
<dbReference type="InterPro" id="IPR045851">
    <property type="entry name" value="AMP-bd_C_sf"/>
</dbReference>
<dbReference type="FunFam" id="3.40.50.12780:FF:000024">
    <property type="entry name" value="Nonribosomal siderophore peptide synthase SidC"/>
    <property type="match status" value="1"/>
</dbReference>
<dbReference type="GO" id="GO:0005737">
    <property type="term" value="C:cytoplasm"/>
    <property type="evidence" value="ECO:0007669"/>
    <property type="project" value="TreeGrafter"/>
</dbReference>
<gene>
    <name evidence="7" type="ORF">FKW77_005485</name>
</gene>
<dbReference type="SUPFAM" id="SSF56801">
    <property type="entry name" value="Acetyl-CoA synthetase-like"/>
    <property type="match status" value="1"/>
</dbReference>
<dbReference type="PROSITE" id="PS50075">
    <property type="entry name" value="CARRIER"/>
    <property type="match status" value="4"/>
</dbReference>
<feature type="domain" description="Carrier" evidence="6">
    <location>
        <begin position="1117"/>
        <end position="1191"/>
    </location>
</feature>
<dbReference type="OrthoDB" id="416786at2759"/>
<dbReference type="InterPro" id="IPR000873">
    <property type="entry name" value="AMP-dep_synth/lig_dom"/>
</dbReference>
<evidence type="ECO:0000256" key="3">
    <source>
        <dbReference type="ARBA" id="ARBA00022553"/>
    </source>
</evidence>
<dbReference type="InterPro" id="IPR042099">
    <property type="entry name" value="ANL_N_sf"/>
</dbReference>
<keyword evidence="3" id="KW-0597">Phosphoprotein</keyword>
<reference evidence="7 8" key="1">
    <citation type="submission" date="2019-07" db="EMBL/GenBank/DDBJ databases">
        <title>Finished genome of Venturia effusa.</title>
        <authorList>
            <person name="Young C.A."/>
            <person name="Cox M.P."/>
            <person name="Ganley A.R.D."/>
            <person name="David W.J."/>
        </authorList>
    </citation>
    <scope>NUCLEOTIDE SEQUENCE [LARGE SCALE GENOMIC DNA]</scope>
    <source>
        <strain evidence="8">albino</strain>
    </source>
</reference>
<keyword evidence="8" id="KW-1185">Reference proteome</keyword>
<dbReference type="InterPro" id="IPR020806">
    <property type="entry name" value="PKS_PP-bd"/>
</dbReference>
<dbReference type="GO" id="GO:0016874">
    <property type="term" value="F:ligase activity"/>
    <property type="evidence" value="ECO:0007669"/>
    <property type="project" value="UniProtKB-KW"/>
</dbReference>
<dbReference type="Gene3D" id="3.40.50.12780">
    <property type="entry name" value="N-terminal domain of ligase-like"/>
    <property type="match status" value="1"/>
</dbReference>
<comment type="pathway">
    <text evidence="1">Siderophore biosynthesis.</text>
</comment>
<proteinExistence type="inferred from homology"/>
<dbReference type="Pfam" id="PF00550">
    <property type="entry name" value="PP-binding"/>
    <property type="match status" value="3"/>
</dbReference>
<dbReference type="EMBL" id="CP042197">
    <property type="protein sequence ID" value="QDS75545.1"/>
    <property type="molecule type" value="Genomic_DNA"/>
</dbReference>
<dbReference type="SUPFAM" id="SSF47336">
    <property type="entry name" value="ACP-like"/>
    <property type="match status" value="3"/>
</dbReference>
<dbReference type="Gene3D" id="1.10.1200.10">
    <property type="entry name" value="ACP-like"/>
    <property type="match status" value="3"/>
</dbReference>